<dbReference type="GeneID" id="95374763"/>
<evidence type="ECO:0000313" key="1">
    <source>
        <dbReference type="EMBL" id="MCY9599140.1"/>
    </source>
</evidence>
<name>A0A410WTB6_9BACL</name>
<dbReference type="EMBL" id="CP026520">
    <property type="protein sequence ID" value="QAV17618.1"/>
    <property type="molecule type" value="Genomic_DNA"/>
</dbReference>
<evidence type="ECO:0000313" key="3">
    <source>
        <dbReference type="Proteomes" id="UP000288943"/>
    </source>
</evidence>
<dbReference type="OrthoDB" id="2679916at2"/>
<dbReference type="Proteomes" id="UP000288943">
    <property type="component" value="Chromosome"/>
</dbReference>
<reference evidence="1 4" key="2">
    <citation type="submission" date="2022-05" db="EMBL/GenBank/DDBJ databases">
        <title>Genome Sequencing of Bee-Associated Microbes.</title>
        <authorList>
            <person name="Dunlap C."/>
        </authorList>
    </citation>
    <scope>NUCLEOTIDE SEQUENCE [LARGE SCALE GENOMIC DNA]</scope>
    <source>
        <strain evidence="1 4">NRRL B-23120</strain>
    </source>
</reference>
<keyword evidence="4" id="KW-1185">Reference proteome</keyword>
<dbReference type="RefSeq" id="WP_042229102.1">
    <property type="nucleotide sequence ID" value="NZ_CP026520.1"/>
</dbReference>
<proteinExistence type="predicted"/>
<evidence type="ECO:0000313" key="4">
    <source>
        <dbReference type="Proteomes" id="UP001527202"/>
    </source>
</evidence>
<evidence type="ECO:0000313" key="2">
    <source>
        <dbReference type="EMBL" id="QAV17618.1"/>
    </source>
</evidence>
<dbReference type="EMBL" id="JAMDMJ010000039">
    <property type="protein sequence ID" value="MCY9599140.1"/>
    <property type="molecule type" value="Genomic_DNA"/>
</dbReference>
<dbReference type="Proteomes" id="UP001527202">
    <property type="component" value="Unassembled WGS sequence"/>
</dbReference>
<reference evidence="2 3" key="1">
    <citation type="submission" date="2018-01" db="EMBL/GenBank/DDBJ databases">
        <title>The whole genome sequencing and assembly of Paenibacillus chitinolyticus KCCM 41400 strain.</title>
        <authorList>
            <person name="Kim J.-Y."/>
            <person name="Park M.-K."/>
            <person name="Lee Y.-J."/>
            <person name="Yi H."/>
            <person name="Bahn Y.-S."/>
            <person name="Kim J.F."/>
            <person name="Lee D.-W."/>
        </authorList>
    </citation>
    <scope>NUCLEOTIDE SEQUENCE [LARGE SCALE GENOMIC DNA]</scope>
    <source>
        <strain evidence="2 3">KCCM 41400</strain>
    </source>
</reference>
<organism evidence="2 3">
    <name type="scientific">Paenibacillus chitinolyticus</name>
    <dbReference type="NCBI Taxonomy" id="79263"/>
    <lineage>
        <taxon>Bacteria</taxon>
        <taxon>Bacillati</taxon>
        <taxon>Bacillota</taxon>
        <taxon>Bacilli</taxon>
        <taxon>Bacillales</taxon>
        <taxon>Paenibacillaceae</taxon>
        <taxon>Paenibacillus</taxon>
    </lineage>
</organism>
<gene>
    <name evidence="1" type="ORF">M5X16_25610</name>
    <name evidence="2" type="ORF">PC41400_08050</name>
</gene>
<dbReference type="AlphaFoldDB" id="A0A410WTB6"/>
<accession>A0A410WTB6</accession>
<dbReference type="KEGG" id="pchi:PC41400_08050"/>
<protein>
    <submittedName>
        <fullName evidence="2">Uncharacterized protein</fullName>
    </submittedName>
</protein>
<sequence>MSVTLEKIYDVFYSSINEDLAKHPELDVNVPDNIVDTFLDSAAYEYEENFGEEIVYDSNKTEILNDIPRHHIRLLGKLIYKSYMERELNSCLRLANHFNKRSELQVTGLQAKIVALKEITGRLTRETNRMFTRGILKGVSKLG</sequence>